<protein>
    <recommendedName>
        <fullName evidence="12">Zyxin</fullName>
    </recommendedName>
</protein>
<keyword evidence="17" id="KW-1185">Reference proteome</keyword>
<dbReference type="GO" id="GO:0007155">
    <property type="term" value="P:cell adhesion"/>
    <property type="evidence" value="ECO:0007669"/>
    <property type="project" value="UniProtKB-KW"/>
</dbReference>
<feature type="compositionally biased region" description="Polar residues" evidence="14">
    <location>
        <begin position="231"/>
        <end position="240"/>
    </location>
</feature>
<reference evidence="16" key="2">
    <citation type="submission" date="2025-09" db="UniProtKB">
        <authorList>
            <consortium name="Ensembl"/>
        </authorList>
    </citation>
    <scope>IDENTIFICATION</scope>
</reference>
<evidence type="ECO:0000256" key="3">
    <source>
        <dbReference type="ARBA" id="ARBA00009611"/>
    </source>
</evidence>
<dbReference type="SMART" id="SM00132">
    <property type="entry name" value="LIM"/>
    <property type="match status" value="3"/>
</dbReference>
<feature type="compositionally biased region" description="Low complexity" evidence="14">
    <location>
        <begin position="241"/>
        <end position="259"/>
    </location>
</feature>
<keyword evidence="10 13" id="KW-0440">LIM domain</keyword>
<comment type="subcellular location">
    <subcellularLocation>
        <location evidence="2">Cell junction</location>
        <location evidence="2">Focal adhesion</location>
    </subcellularLocation>
    <subcellularLocation>
        <location evidence="1">Cytoplasm</location>
        <location evidence="1">Cytoskeleton</location>
    </subcellularLocation>
</comment>
<dbReference type="GeneID" id="107082236"/>
<dbReference type="OrthoDB" id="25414at2759"/>
<evidence type="ECO:0000256" key="6">
    <source>
        <dbReference type="ARBA" id="ARBA00022737"/>
    </source>
</evidence>
<evidence type="ECO:0000256" key="5">
    <source>
        <dbReference type="ARBA" id="ARBA00022723"/>
    </source>
</evidence>
<keyword evidence="5 13" id="KW-0479">Metal-binding</keyword>
<accession>A0A3Q2G879</accession>
<feature type="domain" description="LIM zinc-binding" evidence="15">
    <location>
        <begin position="390"/>
        <end position="451"/>
    </location>
</feature>
<evidence type="ECO:0000259" key="15">
    <source>
        <dbReference type="PROSITE" id="PS50023"/>
    </source>
</evidence>
<comment type="similarity">
    <text evidence="3">Belongs to the zyxin/ajuba family.</text>
</comment>
<evidence type="ECO:0000256" key="1">
    <source>
        <dbReference type="ARBA" id="ARBA00004245"/>
    </source>
</evidence>
<keyword evidence="7 13" id="KW-0862">Zinc</keyword>
<evidence type="ECO:0000256" key="12">
    <source>
        <dbReference type="ARBA" id="ARBA00039396"/>
    </source>
</evidence>
<feature type="domain" description="LIM zinc-binding" evidence="15">
    <location>
        <begin position="452"/>
        <end position="509"/>
    </location>
</feature>
<dbReference type="CDD" id="cd09435">
    <property type="entry name" value="LIM3_Zyxin"/>
    <property type="match status" value="1"/>
</dbReference>
<feature type="region of interest" description="Disordered" evidence="14">
    <location>
        <begin position="29"/>
        <end position="352"/>
    </location>
</feature>
<evidence type="ECO:0000256" key="11">
    <source>
        <dbReference type="ARBA" id="ARBA00023212"/>
    </source>
</evidence>
<dbReference type="RefSeq" id="XP_015226290.1">
    <property type="nucleotide sequence ID" value="XM_015370804.1"/>
</dbReference>
<dbReference type="GO" id="GO:0007229">
    <property type="term" value="P:integrin-mediated signaling pathway"/>
    <property type="evidence" value="ECO:0007669"/>
    <property type="project" value="TreeGrafter"/>
</dbReference>
<dbReference type="FunFam" id="2.10.110.10:FF:000057">
    <property type="entry name" value="Zyxin"/>
    <property type="match status" value="1"/>
</dbReference>
<dbReference type="GO" id="GO:0005737">
    <property type="term" value="C:cytoplasm"/>
    <property type="evidence" value="ECO:0007669"/>
    <property type="project" value="TreeGrafter"/>
</dbReference>
<dbReference type="GeneTree" id="ENSGT00940000154273"/>
<evidence type="ECO:0000256" key="2">
    <source>
        <dbReference type="ARBA" id="ARBA00004246"/>
    </source>
</evidence>
<dbReference type="FunFam" id="2.10.110.10:FF:000027">
    <property type="entry name" value="lipoma-preferred partner isoform X1"/>
    <property type="match status" value="1"/>
</dbReference>
<feature type="compositionally biased region" description="Polar residues" evidence="14">
    <location>
        <begin position="156"/>
        <end position="165"/>
    </location>
</feature>
<evidence type="ECO:0000256" key="7">
    <source>
        <dbReference type="ARBA" id="ARBA00022833"/>
    </source>
</evidence>
<evidence type="ECO:0000256" key="14">
    <source>
        <dbReference type="SAM" id="MobiDB-lite"/>
    </source>
</evidence>
<keyword evidence="6" id="KW-0677">Repeat</keyword>
<keyword evidence="9" id="KW-0965">Cell junction</keyword>
<evidence type="ECO:0000313" key="16">
    <source>
        <dbReference type="Ensembl" id="ENSCVAP00000020040.1"/>
    </source>
</evidence>
<organism evidence="16 17">
    <name type="scientific">Cyprinodon variegatus</name>
    <name type="common">Sheepshead minnow</name>
    <dbReference type="NCBI Taxonomy" id="28743"/>
    <lineage>
        <taxon>Eukaryota</taxon>
        <taxon>Metazoa</taxon>
        <taxon>Chordata</taxon>
        <taxon>Craniata</taxon>
        <taxon>Vertebrata</taxon>
        <taxon>Euteleostomi</taxon>
        <taxon>Actinopterygii</taxon>
        <taxon>Neopterygii</taxon>
        <taxon>Teleostei</taxon>
        <taxon>Neoteleostei</taxon>
        <taxon>Acanthomorphata</taxon>
        <taxon>Ovalentaria</taxon>
        <taxon>Atherinomorphae</taxon>
        <taxon>Cyprinodontiformes</taxon>
        <taxon>Cyprinodontidae</taxon>
        <taxon>Cyprinodon</taxon>
    </lineage>
</organism>
<dbReference type="CTD" id="7791"/>
<dbReference type="PANTHER" id="PTHR24212:SF1">
    <property type="entry name" value="ZYXIN"/>
    <property type="match status" value="1"/>
</dbReference>
<dbReference type="Gene3D" id="2.10.110.10">
    <property type="entry name" value="Cysteine Rich Protein"/>
    <property type="match status" value="3"/>
</dbReference>
<evidence type="ECO:0000256" key="10">
    <source>
        <dbReference type="ARBA" id="ARBA00023038"/>
    </source>
</evidence>
<dbReference type="PRINTS" id="PR01217">
    <property type="entry name" value="PRICHEXTENSN"/>
</dbReference>
<dbReference type="PANTHER" id="PTHR24212">
    <property type="entry name" value="ZYXIN/TRIP6"/>
    <property type="match status" value="1"/>
</dbReference>
<keyword evidence="11" id="KW-0206">Cytoskeleton</keyword>
<feature type="compositionally biased region" description="Pro residues" evidence="14">
    <location>
        <begin position="131"/>
        <end position="146"/>
    </location>
</feature>
<evidence type="ECO:0000256" key="9">
    <source>
        <dbReference type="ARBA" id="ARBA00022949"/>
    </source>
</evidence>
<feature type="compositionally biased region" description="Pro residues" evidence="14">
    <location>
        <begin position="260"/>
        <end position="285"/>
    </location>
</feature>
<dbReference type="GO" id="GO:0046872">
    <property type="term" value="F:metal ion binding"/>
    <property type="evidence" value="ECO:0007669"/>
    <property type="project" value="UniProtKB-KW"/>
</dbReference>
<sequence length="583" mass="61612">MENSNSSKPFVVTSSLNFKVTTPSFYNQPKKFASVAPPRPKSQTPPLAPSPTPLGTAVIGRVGDMPPPPSIPCEDFPPPPPPPPVDDDLPAPPPECNIPPPGSDAPAFPAPPPVADDLPLPAPPEEAVAPPSCPSPPPPPPPPPLPASTSSFPNAAGNSQVPSQYSSAPAPKPSGPPPTAPKPALSFLPPPEMGDRPPPAPWAEELKARTNPGAQPFTKAPAVAPKFGGRTVTSSSSSLAQKINQNLNQNQTTPPMNSSPKPPPPTATISFPPVPAAPPAPPAPPNNMAAPPAPHQTKTSPFKSPVNANQNLPAAVPPPQPKSMASPPSSFSQPMKTSPSSTPSPPGPVSIPGGGVPLNMKEVEELEKMTQDFMKNMDKQAPIITSPPTEVCGKCGEALSRTQPAVRAMDKLFHSNCFCCMSCHRPLQGMQFYDRDGSPQCEDCYVSSLAICSRCGERITDRVLKAVGQCFHAHCFRCSTCSCVLEGAPFITDDNNNPYCVQDYHRRFSPLCVSCNEPIIPAPGSEETVRVVALDKNFHLKCYRCEDCARPLSIEADENGCYPLDGKILCMKCHTKRAKQAAQ</sequence>
<proteinExistence type="inferred from homology"/>
<feature type="compositionally biased region" description="Pro residues" evidence="14">
    <location>
        <begin position="65"/>
        <end position="124"/>
    </location>
</feature>
<name>A0A3Q2G879_CYPVA</name>
<dbReference type="GO" id="GO:0007179">
    <property type="term" value="P:transforming growth factor beta receptor signaling pathway"/>
    <property type="evidence" value="ECO:0007669"/>
    <property type="project" value="TreeGrafter"/>
</dbReference>
<dbReference type="Pfam" id="PF00412">
    <property type="entry name" value="LIM"/>
    <property type="match status" value="3"/>
</dbReference>
<evidence type="ECO:0000313" key="17">
    <source>
        <dbReference type="Proteomes" id="UP000265020"/>
    </source>
</evidence>
<evidence type="ECO:0000256" key="8">
    <source>
        <dbReference type="ARBA" id="ARBA00022889"/>
    </source>
</evidence>
<dbReference type="PROSITE" id="PS50023">
    <property type="entry name" value="LIM_DOMAIN_2"/>
    <property type="match status" value="3"/>
</dbReference>
<dbReference type="SUPFAM" id="SSF57716">
    <property type="entry name" value="Glucocorticoid receptor-like (DNA-binding domain)"/>
    <property type="match status" value="2"/>
</dbReference>
<feature type="compositionally biased region" description="Pro residues" evidence="14">
    <location>
        <begin position="170"/>
        <end position="181"/>
    </location>
</feature>
<feature type="compositionally biased region" description="Pro residues" evidence="14">
    <location>
        <begin position="188"/>
        <end position="201"/>
    </location>
</feature>
<keyword evidence="8" id="KW-0130">Cell adhesion</keyword>
<dbReference type="Proteomes" id="UP000265020">
    <property type="component" value="Unassembled WGS sequence"/>
</dbReference>
<evidence type="ECO:0000256" key="4">
    <source>
        <dbReference type="ARBA" id="ARBA00022490"/>
    </source>
</evidence>
<dbReference type="GO" id="GO:0005925">
    <property type="term" value="C:focal adhesion"/>
    <property type="evidence" value="ECO:0007669"/>
    <property type="project" value="UniProtKB-SubCell"/>
</dbReference>
<dbReference type="InterPro" id="IPR001781">
    <property type="entry name" value="Znf_LIM"/>
</dbReference>
<reference evidence="16" key="1">
    <citation type="submission" date="2025-08" db="UniProtKB">
        <authorList>
            <consortium name="Ensembl"/>
        </authorList>
    </citation>
    <scope>IDENTIFICATION</scope>
</reference>
<dbReference type="Ensembl" id="ENSCVAT00000015350.1">
    <property type="protein sequence ID" value="ENSCVAP00000020040.1"/>
    <property type="gene ID" value="ENSCVAG00000001168.1"/>
</dbReference>
<evidence type="ECO:0000256" key="13">
    <source>
        <dbReference type="PROSITE-ProRule" id="PRU00125"/>
    </source>
</evidence>
<keyword evidence="4" id="KW-0963">Cytoplasm</keyword>
<feature type="domain" description="LIM zinc-binding" evidence="15">
    <location>
        <begin position="510"/>
        <end position="580"/>
    </location>
</feature>
<feature type="compositionally biased region" description="Polar residues" evidence="14">
    <location>
        <begin position="296"/>
        <end position="312"/>
    </location>
</feature>
<dbReference type="AlphaFoldDB" id="A0A3Q2G879"/>
<dbReference type="GO" id="GO:0001725">
    <property type="term" value="C:stress fiber"/>
    <property type="evidence" value="ECO:0007669"/>
    <property type="project" value="TreeGrafter"/>
</dbReference>